<gene>
    <name evidence="5" type="ORF">LJ757_18125</name>
</gene>
<dbReference type="Proteomes" id="UP001139158">
    <property type="component" value="Unassembled WGS sequence"/>
</dbReference>
<organism evidence="5 6">
    <name type="scientific">Arthrobacter caoxuetaonis</name>
    <dbReference type="NCBI Taxonomy" id="2886935"/>
    <lineage>
        <taxon>Bacteria</taxon>
        <taxon>Bacillati</taxon>
        <taxon>Actinomycetota</taxon>
        <taxon>Actinomycetes</taxon>
        <taxon>Micrococcales</taxon>
        <taxon>Micrococcaceae</taxon>
        <taxon>Arthrobacter</taxon>
    </lineage>
</organism>
<dbReference type="RefSeq" id="WP_227897699.1">
    <property type="nucleotide sequence ID" value="NZ_CP099467.1"/>
</dbReference>
<evidence type="ECO:0000313" key="5">
    <source>
        <dbReference type="EMBL" id="MCC3299713.1"/>
    </source>
</evidence>
<keyword evidence="2" id="KW-0326">Glycosidase</keyword>
<dbReference type="EMBL" id="JAJFZV010000020">
    <property type="protein sequence ID" value="MCC3299713.1"/>
    <property type="molecule type" value="Genomic_DNA"/>
</dbReference>
<dbReference type="InterPro" id="IPR003961">
    <property type="entry name" value="FN3_dom"/>
</dbReference>
<dbReference type="GO" id="GO:0000272">
    <property type="term" value="P:polysaccharide catabolic process"/>
    <property type="evidence" value="ECO:0007669"/>
    <property type="project" value="UniProtKB-KW"/>
</dbReference>
<keyword evidence="3" id="KW-0119">Carbohydrate metabolism</keyword>
<dbReference type="PROSITE" id="PS50853">
    <property type="entry name" value="FN3"/>
    <property type="match status" value="3"/>
</dbReference>
<sequence length="782" mass="81148">MPSILTGVVVVGILAAGVLAAIFGVIPYTQNNGAKQDLSSIRTAEGVAKAKDNRFMDHAGLLDTGYLQLPSTKKTKVMADEKGTCYVALAKSGTGKIFYSTDANTDPELFEADTDPGCLPADKLAELIDSIGGIEKAEGRPSNLKLTAISALQAKAVWDRDKGASGYKVEYQVDEGDWTLLSEDSASTTATMRALPEQTVRIRVAAIRSTGLSEPATAAVKLPDSTLKNPSFEDNLQYWTTSGGIKTTAGTVQTGALAASLPLYANLYQVVSVPDDRPVLTFASRSRTQGVTPKVNNTVVATASEDVGNGWYIHHGDISAYVGQTVTISFTGNSSPSGQLDDVDLAPASAPFAPISVAASSRLGTATATWSSPPFDGASRRTSFTATAWKDGDVAEQVTVPADTFSATFSTLTTGAEYTFTVAAKNNLGISEESAPYGPVVVIPGAIANPSFELGGSGWKLGGFAVSATATPFGSSALKVDDYSRTTTQVITVPADTPVLTYWSTYSGIKVKAGSVTLPQHTTGKTSGSWTQYKVDLSAYAGAPMTLGVTGALAGNQYADNFELNRATVADAPTSVLAMSKLGDAGVSWVGPAYNGGAPITHFRVDAWNGGHVRASLEAAPTAKSVTMTGLSAGEKYIFTVTAVNSVGESASPASREIGILKTPIANPGFEDGAAGWTFYKSGIAAGGHSGGSSLVLSGYDSEASQSLTVPADKPVLSFWSKGRASHLIGSSSKSAVATGNTDGVWAEYHLDLSSYAGKTILYSTRSSGGTYQLDDYEFVAK</sequence>
<evidence type="ECO:0000256" key="2">
    <source>
        <dbReference type="ARBA" id="ARBA00023295"/>
    </source>
</evidence>
<feature type="domain" description="Fibronectin type-III" evidence="4">
    <location>
        <begin position="140"/>
        <end position="229"/>
    </location>
</feature>
<dbReference type="PANTHER" id="PTHR13817:SF73">
    <property type="entry name" value="FIBRONECTIN TYPE-III DOMAIN-CONTAINING PROTEIN"/>
    <property type="match status" value="1"/>
</dbReference>
<comment type="caution">
    <text evidence="5">The sequence shown here is derived from an EMBL/GenBank/DDBJ whole genome shotgun (WGS) entry which is preliminary data.</text>
</comment>
<dbReference type="Gene3D" id="2.60.40.10">
    <property type="entry name" value="Immunoglobulins"/>
    <property type="match status" value="3"/>
</dbReference>
<protein>
    <submittedName>
        <fullName evidence="5">Fibronectin type III domain-containing protein</fullName>
    </submittedName>
</protein>
<dbReference type="CDD" id="cd00063">
    <property type="entry name" value="FN3"/>
    <property type="match status" value="3"/>
</dbReference>
<keyword evidence="2" id="KW-0378">Hydrolase</keyword>
<keyword evidence="3" id="KW-0624">Polysaccharide degradation</keyword>
<evidence type="ECO:0000256" key="3">
    <source>
        <dbReference type="ARBA" id="ARBA00023326"/>
    </source>
</evidence>
<dbReference type="SUPFAM" id="SSF49265">
    <property type="entry name" value="Fibronectin type III"/>
    <property type="match status" value="3"/>
</dbReference>
<reference evidence="5" key="1">
    <citation type="submission" date="2021-10" db="EMBL/GenBank/DDBJ databases">
        <title>Novel species in genus Arthrobacter.</title>
        <authorList>
            <person name="Liu Y."/>
        </authorList>
    </citation>
    <scope>NUCLEOTIDE SEQUENCE</scope>
    <source>
        <strain evidence="5">Zg-Y453</strain>
    </source>
</reference>
<evidence type="ECO:0000313" key="6">
    <source>
        <dbReference type="Proteomes" id="UP001139158"/>
    </source>
</evidence>
<dbReference type="AlphaFoldDB" id="A0A9X1SE14"/>
<evidence type="ECO:0000259" key="4">
    <source>
        <dbReference type="PROSITE" id="PS50853"/>
    </source>
</evidence>
<dbReference type="InterPro" id="IPR036116">
    <property type="entry name" value="FN3_sf"/>
</dbReference>
<feature type="domain" description="Fibronectin type-III" evidence="4">
    <location>
        <begin position="350"/>
        <end position="445"/>
    </location>
</feature>
<dbReference type="Pfam" id="PF00041">
    <property type="entry name" value="fn3"/>
    <property type="match status" value="2"/>
</dbReference>
<evidence type="ECO:0000256" key="1">
    <source>
        <dbReference type="ARBA" id="ARBA00022737"/>
    </source>
</evidence>
<keyword evidence="1" id="KW-0677">Repeat</keyword>
<dbReference type="InterPro" id="IPR013783">
    <property type="entry name" value="Ig-like_fold"/>
</dbReference>
<dbReference type="InterPro" id="IPR050964">
    <property type="entry name" value="Striated_Muscle_Regulatory"/>
</dbReference>
<proteinExistence type="predicted"/>
<dbReference type="Gene3D" id="2.60.120.260">
    <property type="entry name" value="Galactose-binding domain-like"/>
    <property type="match status" value="3"/>
</dbReference>
<accession>A0A9X1SE14</accession>
<keyword evidence="6" id="KW-1185">Reference proteome</keyword>
<dbReference type="PANTHER" id="PTHR13817">
    <property type="entry name" value="TITIN"/>
    <property type="match status" value="1"/>
</dbReference>
<dbReference type="SMART" id="SM00060">
    <property type="entry name" value="FN3"/>
    <property type="match status" value="3"/>
</dbReference>
<name>A0A9X1SE14_9MICC</name>
<feature type="domain" description="Fibronectin type-III" evidence="4">
    <location>
        <begin position="569"/>
        <end position="666"/>
    </location>
</feature>
<dbReference type="GO" id="GO:0016798">
    <property type="term" value="F:hydrolase activity, acting on glycosyl bonds"/>
    <property type="evidence" value="ECO:0007669"/>
    <property type="project" value="UniProtKB-KW"/>
</dbReference>